<evidence type="ECO:0000259" key="8">
    <source>
        <dbReference type="Pfam" id="PF00155"/>
    </source>
</evidence>
<dbReference type="AlphaFoldDB" id="L9W0Y3"/>
<dbReference type="PANTHER" id="PTHR46383">
    <property type="entry name" value="ASPARTATE AMINOTRANSFERASE"/>
    <property type="match status" value="1"/>
</dbReference>
<dbReference type="Pfam" id="PF00155">
    <property type="entry name" value="Aminotran_1_2"/>
    <property type="match status" value="1"/>
</dbReference>
<proteinExistence type="inferred from homology"/>
<dbReference type="PANTHER" id="PTHR46383:SF1">
    <property type="entry name" value="ASPARTATE AMINOTRANSFERASE"/>
    <property type="match status" value="1"/>
</dbReference>
<dbReference type="PROSITE" id="PS00105">
    <property type="entry name" value="AA_TRANSFER_CLASS_1"/>
    <property type="match status" value="1"/>
</dbReference>
<dbReference type="InterPro" id="IPR004838">
    <property type="entry name" value="NHTrfase_class1_PyrdxlP-BS"/>
</dbReference>
<evidence type="ECO:0000313" key="9">
    <source>
        <dbReference type="EMBL" id="ELY41973.1"/>
    </source>
</evidence>
<evidence type="ECO:0000256" key="2">
    <source>
        <dbReference type="ARBA" id="ARBA00007441"/>
    </source>
</evidence>
<dbReference type="EMBL" id="AOHW01000024">
    <property type="protein sequence ID" value="ELY41973.1"/>
    <property type="molecule type" value="Genomic_DNA"/>
</dbReference>
<evidence type="ECO:0000256" key="7">
    <source>
        <dbReference type="RuleBase" id="RU000481"/>
    </source>
</evidence>
<dbReference type="PATRIC" id="fig|1114856.3.peg.1660"/>
<dbReference type="Gene3D" id="3.40.640.10">
    <property type="entry name" value="Type I PLP-dependent aspartate aminotransferase-like (Major domain)"/>
    <property type="match status" value="1"/>
</dbReference>
<dbReference type="eggNOG" id="arCOG01130">
    <property type="taxonomic scope" value="Archaea"/>
</dbReference>
<evidence type="ECO:0000256" key="3">
    <source>
        <dbReference type="ARBA" id="ARBA00011738"/>
    </source>
</evidence>
<dbReference type="GO" id="GO:0008483">
    <property type="term" value="F:transaminase activity"/>
    <property type="evidence" value="ECO:0007669"/>
    <property type="project" value="UniProtKB-KW"/>
</dbReference>
<comment type="cofactor">
    <cofactor evidence="1 7">
        <name>pyridoxal 5'-phosphate</name>
        <dbReference type="ChEBI" id="CHEBI:597326"/>
    </cofactor>
</comment>
<dbReference type="Gene3D" id="3.90.1150.10">
    <property type="entry name" value="Aspartate Aminotransferase, domain 1"/>
    <property type="match status" value="1"/>
</dbReference>
<dbReference type="OrthoDB" id="372018at2157"/>
<comment type="subunit">
    <text evidence="3">Homodimer.</text>
</comment>
<feature type="domain" description="Aminotransferase class I/classII large" evidence="8">
    <location>
        <begin position="33"/>
        <end position="376"/>
    </location>
</feature>
<keyword evidence="10" id="KW-1185">Reference proteome</keyword>
<dbReference type="SUPFAM" id="SSF53383">
    <property type="entry name" value="PLP-dependent transferases"/>
    <property type="match status" value="1"/>
</dbReference>
<dbReference type="InterPro" id="IPR015421">
    <property type="entry name" value="PyrdxlP-dep_Trfase_major"/>
</dbReference>
<protein>
    <recommendedName>
        <fullName evidence="7">Aminotransferase</fullName>
        <ecNumber evidence="7">2.6.1.-</ecNumber>
    </recommendedName>
</protein>
<dbReference type="CDD" id="cd00609">
    <property type="entry name" value="AAT_like"/>
    <property type="match status" value="1"/>
</dbReference>
<comment type="caution">
    <text evidence="9">The sequence shown here is derived from an EMBL/GenBank/DDBJ whole genome shotgun (WGS) entry which is preliminary data.</text>
</comment>
<dbReference type="RefSeq" id="WP_006089410.1">
    <property type="nucleotide sequence ID" value="NZ_AOHW01000024.1"/>
</dbReference>
<evidence type="ECO:0000256" key="1">
    <source>
        <dbReference type="ARBA" id="ARBA00001933"/>
    </source>
</evidence>
<dbReference type="InterPro" id="IPR004839">
    <property type="entry name" value="Aminotransferase_I/II_large"/>
</dbReference>
<evidence type="ECO:0000313" key="10">
    <source>
        <dbReference type="Proteomes" id="UP000011599"/>
    </source>
</evidence>
<keyword evidence="6" id="KW-0663">Pyridoxal phosphate</keyword>
<dbReference type="EC" id="2.6.1.-" evidence="7"/>
<gene>
    <name evidence="9" type="ORF">C496_07964</name>
</gene>
<organism evidence="9 10">
    <name type="scientific">Natronorubrum tibetense GA33</name>
    <dbReference type="NCBI Taxonomy" id="1114856"/>
    <lineage>
        <taxon>Archaea</taxon>
        <taxon>Methanobacteriati</taxon>
        <taxon>Methanobacteriota</taxon>
        <taxon>Stenosarchaea group</taxon>
        <taxon>Halobacteria</taxon>
        <taxon>Halobacteriales</taxon>
        <taxon>Natrialbaceae</taxon>
        <taxon>Natronorubrum</taxon>
    </lineage>
</organism>
<dbReference type="GO" id="GO:0006520">
    <property type="term" value="P:amino acid metabolic process"/>
    <property type="evidence" value="ECO:0007669"/>
    <property type="project" value="InterPro"/>
</dbReference>
<dbReference type="STRING" id="1114856.GCA_000383975_00697"/>
<reference evidence="9 10" key="1">
    <citation type="journal article" date="2014" name="PLoS Genet.">
        <title>Phylogenetically driven sequencing of extremely halophilic archaea reveals strategies for static and dynamic osmo-response.</title>
        <authorList>
            <person name="Becker E.A."/>
            <person name="Seitzer P.M."/>
            <person name="Tritt A."/>
            <person name="Larsen D."/>
            <person name="Krusor M."/>
            <person name="Yao A.I."/>
            <person name="Wu D."/>
            <person name="Madern D."/>
            <person name="Eisen J.A."/>
            <person name="Darling A.E."/>
            <person name="Facciotti M.T."/>
        </authorList>
    </citation>
    <scope>NUCLEOTIDE SEQUENCE [LARGE SCALE GENOMIC DNA]</scope>
    <source>
        <strain evidence="9 10">GA33</strain>
    </source>
</reference>
<comment type="similarity">
    <text evidence="2 7">Belongs to the class-I pyridoxal-phosphate-dependent aminotransferase family.</text>
</comment>
<dbReference type="InterPro" id="IPR015422">
    <property type="entry name" value="PyrdxlP-dep_Trfase_small"/>
</dbReference>
<evidence type="ECO:0000256" key="5">
    <source>
        <dbReference type="ARBA" id="ARBA00022679"/>
    </source>
</evidence>
<dbReference type="GO" id="GO:0030170">
    <property type="term" value="F:pyridoxal phosphate binding"/>
    <property type="evidence" value="ECO:0007669"/>
    <property type="project" value="InterPro"/>
</dbReference>
<dbReference type="InterPro" id="IPR050596">
    <property type="entry name" value="AspAT/PAT-like"/>
</dbReference>
<keyword evidence="5 7" id="KW-0808">Transferase</keyword>
<dbReference type="Proteomes" id="UP000011599">
    <property type="component" value="Unassembled WGS sequence"/>
</dbReference>
<name>L9W0Y3_9EURY</name>
<evidence type="ECO:0000256" key="4">
    <source>
        <dbReference type="ARBA" id="ARBA00022576"/>
    </source>
</evidence>
<keyword evidence="4 7" id="KW-0032">Aminotransferase</keyword>
<dbReference type="FunFam" id="3.40.640.10:FF:000033">
    <property type="entry name" value="Aspartate aminotransferase"/>
    <property type="match status" value="1"/>
</dbReference>
<evidence type="ECO:0000256" key="6">
    <source>
        <dbReference type="ARBA" id="ARBA00022898"/>
    </source>
</evidence>
<sequence>MSMEFTDRLTRVEPSATLAISALATELENDGADVVDLSVGEPDFPTPRNIVDAGQDAMDAGHTGYTTSAGIIDLREAISEKLADDGLDHGPEEIIVTPGAKQALYEIVQALIQDGDEVALLDPAWVSYEAMVKMAGGDLTRVDLSDSDFQLEPALDDLEAAVSDDTELLIVNSPSNPTGAVYSDAALEGVRDLAVEHDITVISDEIYKEITYGVEPTSLGTLEGMADRTITVNGFSKAYSMTGWRLGYFAGPEDLIEQAGKLHSHSVSSAVNFVQHAGIEALENTDEAVAEMTEAFEERRELVVDLLEEHGVDVAVPDGAFYMMLPVDDDDQAWCEGAIEDAHVATVPGSAFGTPGYARISYAASEERLEEGIERLADEGYL</sequence>
<accession>L9W0Y3</accession>
<dbReference type="InterPro" id="IPR015424">
    <property type="entry name" value="PyrdxlP-dep_Trfase"/>
</dbReference>